<dbReference type="EMBL" id="VHLG01000017">
    <property type="protein sequence ID" value="TPW27513.1"/>
    <property type="molecule type" value="Genomic_DNA"/>
</dbReference>
<name>A0A506TZK5_9HYPH</name>
<keyword evidence="1" id="KW-0732">Signal</keyword>
<dbReference type="PROSITE" id="PS51257">
    <property type="entry name" value="PROKAR_LIPOPROTEIN"/>
    <property type="match status" value="1"/>
</dbReference>
<dbReference type="Proteomes" id="UP000318801">
    <property type="component" value="Unassembled WGS sequence"/>
</dbReference>
<feature type="chain" id="PRO_5021297597" description="Lipoprotein" evidence="1">
    <location>
        <begin position="19"/>
        <end position="192"/>
    </location>
</feature>
<organism evidence="2 3">
    <name type="scientific">Martelella alba</name>
    <dbReference type="NCBI Taxonomy" id="2590451"/>
    <lineage>
        <taxon>Bacteria</taxon>
        <taxon>Pseudomonadati</taxon>
        <taxon>Pseudomonadota</taxon>
        <taxon>Alphaproteobacteria</taxon>
        <taxon>Hyphomicrobiales</taxon>
        <taxon>Aurantimonadaceae</taxon>
        <taxon>Martelella</taxon>
    </lineage>
</organism>
<sequence length="192" mass="21053">MQLLKMICAVLAAGLLLASCSTVPSDRDISTLLSFTTLDMDPATLSVAVEKPRWLALAGDGAEFGLVAKADGWKTRSITLGLDEVGRKDLAGNRERVLFAVKPSETVKIEQMRDWIQARAKSKIKTAYFVYINVTPDLCDLSRALQKGDRVKFDVFLRTEPSGSYTRASTTRIIPTREGPGIEMPETCETPA</sequence>
<accession>A0A506TZK5</accession>
<evidence type="ECO:0000313" key="3">
    <source>
        <dbReference type="Proteomes" id="UP000318801"/>
    </source>
</evidence>
<proteinExistence type="predicted"/>
<reference evidence="2 3" key="1">
    <citation type="submission" date="2019-06" db="EMBL/GenBank/DDBJ databases">
        <authorList>
            <person name="Li M."/>
        </authorList>
    </citation>
    <scope>NUCLEOTIDE SEQUENCE [LARGE SCALE GENOMIC DNA]</scope>
    <source>
        <strain evidence="2 3">BGMRC2036</strain>
    </source>
</reference>
<dbReference type="AlphaFoldDB" id="A0A506TZK5"/>
<comment type="caution">
    <text evidence="2">The sequence shown here is derived from an EMBL/GenBank/DDBJ whole genome shotgun (WGS) entry which is preliminary data.</text>
</comment>
<feature type="signal peptide" evidence="1">
    <location>
        <begin position="1"/>
        <end position="18"/>
    </location>
</feature>
<dbReference type="RefSeq" id="WP_141150836.1">
    <property type="nucleotide sequence ID" value="NZ_VHLG01000017.1"/>
</dbReference>
<protein>
    <recommendedName>
        <fullName evidence="4">Lipoprotein</fullName>
    </recommendedName>
</protein>
<evidence type="ECO:0000256" key="1">
    <source>
        <dbReference type="SAM" id="SignalP"/>
    </source>
</evidence>
<evidence type="ECO:0000313" key="2">
    <source>
        <dbReference type="EMBL" id="TPW27513.1"/>
    </source>
</evidence>
<gene>
    <name evidence="2" type="ORF">FJU08_20065</name>
</gene>
<keyword evidence="3" id="KW-1185">Reference proteome</keyword>
<evidence type="ECO:0008006" key="4">
    <source>
        <dbReference type="Google" id="ProtNLM"/>
    </source>
</evidence>